<feature type="domain" description="AAA+ ATPase" evidence="16">
    <location>
        <begin position="205"/>
        <end position="345"/>
    </location>
</feature>
<dbReference type="Gene3D" id="3.30.720.210">
    <property type="match status" value="1"/>
</dbReference>
<dbReference type="PANTHER" id="PTHR23076:SF97">
    <property type="entry name" value="ATP-DEPENDENT ZINC METALLOPROTEASE YME1L1"/>
    <property type="match status" value="1"/>
</dbReference>
<evidence type="ECO:0000313" key="18">
    <source>
        <dbReference type="Proteomes" id="UP000666915"/>
    </source>
</evidence>
<evidence type="ECO:0000256" key="14">
    <source>
        <dbReference type="HAMAP-Rule" id="MF_01458"/>
    </source>
</evidence>
<keyword evidence="6 14" id="KW-0479">Metal-binding</keyword>
<dbReference type="Pfam" id="PF00004">
    <property type="entry name" value="AAA"/>
    <property type="match status" value="1"/>
</dbReference>
<dbReference type="InterPro" id="IPR041569">
    <property type="entry name" value="AAA_lid_3"/>
</dbReference>
<gene>
    <name evidence="14 17" type="primary">ftsH</name>
    <name evidence="17" type="ORF">J4557_39955</name>
</gene>
<organism evidence="17 18">
    <name type="scientific">Actinomadura nitritigenes</name>
    <dbReference type="NCBI Taxonomy" id="134602"/>
    <lineage>
        <taxon>Bacteria</taxon>
        <taxon>Bacillati</taxon>
        <taxon>Actinomycetota</taxon>
        <taxon>Actinomycetes</taxon>
        <taxon>Streptosporangiales</taxon>
        <taxon>Thermomonosporaceae</taxon>
        <taxon>Actinomadura</taxon>
    </lineage>
</organism>
<evidence type="ECO:0000256" key="9">
    <source>
        <dbReference type="ARBA" id="ARBA00022833"/>
    </source>
</evidence>
<keyword evidence="10 14" id="KW-0067">ATP-binding</keyword>
<comment type="caution">
    <text evidence="17">The sequence shown here is derived from an EMBL/GenBank/DDBJ whole genome shotgun (WGS) entry which is preliminary data.</text>
</comment>
<dbReference type="InterPro" id="IPR003960">
    <property type="entry name" value="ATPase_AAA_CS"/>
</dbReference>
<comment type="cofactor">
    <cofactor evidence="14">
        <name>Zn(2+)</name>
        <dbReference type="ChEBI" id="CHEBI:29105"/>
    </cofactor>
    <text evidence="14">Binds 1 zinc ion per subunit.</text>
</comment>
<dbReference type="Gene3D" id="1.10.8.60">
    <property type="match status" value="1"/>
</dbReference>
<evidence type="ECO:0000256" key="15">
    <source>
        <dbReference type="RuleBase" id="RU003651"/>
    </source>
</evidence>
<dbReference type="Pfam" id="PF17862">
    <property type="entry name" value="AAA_lid_3"/>
    <property type="match status" value="1"/>
</dbReference>
<dbReference type="EC" id="3.4.24.-" evidence="14"/>
<evidence type="ECO:0000256" key="8">
    <source>
        <dbReference type="ARBA" id="ARBA00022801"/>
    </source>
</evidence>
<reference evidence="17 18" key="1">
    <citation type="submission" date="2021-03" db="EMBL/GenBank/DDBJ databases">
        <authorList>
            <person name="Kanchanasin P."/>
            <person name="Saeng-In P."/>
            <person name="Phongsopitanun W."/>
            <person name="Yuki M."/>
            <person name="Kudo T."/>
            <person name="Ohkuma M."/>
            <person name="Tanasupawat S."/>
        </authorList>
    </citation>
    <scope>NUCLEOTIDE SEQUENCE [LARGE SCALE GENOMIC DNA]</scope>
    <source>
        <strain evidence="17 18">L46</strain>
    </source>
</reference>
<evidence type="ECO:0000256" key="4">
    <source>
        <dbReference type="ARBA" id="ARBA00022670"/>
    </source>
</evidence>
<comment type="subunit">
    <text evidence="14">Homohexamer.</text>
</comment>
<keyword evidence="13 14" id="KW-0472">Membrane</keyword>
<dbReference type="SUPFAM" id="SSF140990">
    <property type="entry name" value="FtsH protease domain-like"/>
    <property type="match status" value="1"/>
</dbReference>
<keyword evidence="11 14" id="KW-1133">Transmembrane helix</keyword>
<dbReference type="CDD" id="cd19501">
    <property type="entry name" value="RecA-like_FtsH"/>
    <property type="match status" value="1"/>
</dbReference>
<evidence type="ECO:0000256" key="2">
    <source>
        <dbReference type="ARBA" id="ARBA00010044"/>
    </source>
</evidence>
<proteinExistence type="inferred from homology"/>
<keyword evidence="3 14" id="KW-1003">Cell membrane</keyword>
<comment type="function">
    <text evidence="14">Acts as a processive, ATP-dependent zinc metallopeptidase for both cytoplasmic and membrane proteins. Plays a role in the quality control of integral membrane proteins.</text>
</comment>
<dbReference type="InterPro" id="IPR037219">
    <property type="entry name" value="Peptidase_M41-like"/>
</dbReference>
<dbReference type="Gene3D" id="3.40.50.300">
    <property type="entry name" value="P-loop containing nucleotide triphosphate hydrolases"/>
    <property type="match status" value="1"/>
</dbReference>
<evidence type="ECO:0000313" key="17">
    <source>
        <dbReference type="EMBL" id="MBO2443717.1"/>
    </source>
</evidence>
<feature type="transmembrane region" description="Helical" evidence="14">
    <location>
        <begin position="20"/>
        <end position="42"/>
    </location>
</feature>
<dbReference type="SUPFAM" id="SSF52540">
    <property type="entry name" value="P-loop containing nucleoside triphosphate hydrolases"/>
    <property type="match status" value="1"/>
</dbReference>
<evidence type="ECO:0000256" key="13">
    <source>
        <dbReference type="ARBA" id="ARBA00023136"/>
    </source>
</evidence>
<dbReference type="InterPro" id="IPR000642">
    <property type="entry name" value="Peptidase_M41"/>
</dbReference>
<keyword evidence="12 14" id="KW-0482">Metalloprotease</keyword>
<evidence type="ECO:0000256" key="11">
    <source>
        <dbReference type="ARBA" id="ARBA00022989"/>
    </source>
</evidence>
<feature type="binding site" evidence="14">
    <location>
        <position position="436"/>
    </location>
    <ligand>
        <name>Zn(2+)</name>
        <dbReference type="ChEBI" id="CHEBI:29105"/>
        <note>catalytic</note>
    </ligand>
</feature>
<evidence type="ECO:0000259" key="16">
    <source>
        <dbReference type="SMART" id="SM00382"/>
    </source>
</evidence>
<evidence type="ECO:0000256" key="1">
    <source>
        <dbReference type="ARBA" id="ARBA00004370"/>
    </source>
</evidence>
<dbReference type="NCBIfam" id="TIGR01241">
    <property type="entry name" value="FtsH_fam"/>
    <property type="match status" value="1"/>
</dbReference>
<evidence type="ECO:0000256" key="3">
    <source>
        <dbReference type="ARBA" id="ARBA00022475"/>
    </source>
</evidence>
<keyword evidence="7 14" id="KW-0547">Nucleotide-binding</keyword>
<dbReference type="InterPro" id="IPR027417">
    <property type="entry name" value="P-loop_NTPase"/>
</dbReference>
<comment type="similarity">
    <text evidence="2 14">In the C-terminal section; belongs to the peptidase M41 family.</text>
</comment>
<comment type="subcellular location">
    <subcellularLocation>
        <location evidence="14">Cell membrane</location>
        <topology evidence="14">Multi-pass membrane protein</topology>
        <orientation evidence="14">Cytoplasmic side</orientation>
    </subcellularLocation>
    <subcellularLocation>
        <location evidence="1">Membrane</location>
    </subcellularLocation>
</comment>
<name>A0ABS3RCE4_9ACTN</name>
<keyword evidence="4 14" id="KW-0645">Protease</keyword>
<keyword evidence="8 14" id="KW-0378">Hydrolase</keyword>
<dbReference type="PROSITE" id="PS00674">
    <property type="entry name" value="AAA"/>
    <property type="match status" value="1"/>
</dbReference>
<evidence type="ECO:0000256" key="7">
    <source>
        <dbReference type="ARBA" id="ARBA00022741"/>
    </source>
</evidence>
<comment type="similarity">
    <text evidence="14">In the central section; belongs to the AAA ATPase family.</text>
</comment>
<dbReference type="HAMAP" id="MF_01458">
    <property type="entry name" value="FtsH"/>
    <property type="match status" value="1"/>
</dbReference>
<dbReference type="Gene3D" id="1.20.58.760">
    <property type="entry name" value="Peptidase M41"/>
    <property type="match status" value="1"/>
</dbReference>
<evidence type="ECO:0000256" key="6">
    <source>
        <dbReference type="ARBA" id="ARBA00022723"/>
    </source>
</evidence>
<dbReference type="EMBL" id="JAGEOK010000036">
    <property type="protein sequence ID" value="MBO2443717.1"/>
    <property type="molecule type" value="Genomic_DNA"/>
</dbReference>
<evidence type="ECO:0000256" key="5">
    <source>
        <dbReference type="ARBA" id="ARBA00022692"/>
    </source>
</evidence>
<dbReference type="RefSeq" id="WP_208272029.1">
    <property type="nucleotide sequence ID" value="NZ_BAAAGM010000102.1"/>
</dbReference>
<keyword evidence="5 14" id="KW-0812">Transmembrane</keyword>
<dbReference type="PANTHER" id="PTHR23076">
    <property type="entry name" value="METALLOPROTEASE M41 FTSH"/>
    <property type="match status" value="1"/>
</dbReference>
<keyword evidence="18" id="KW-1185">Reference proteome</keyword>
<dbReference type="InterPro" id="IPR003593">
    <property type="entry name" value="AAA+_ATPase"/>
</dbReference>
<accession>A0ABS3RCE4</accession>
<keyword evidence="9 14" id="KW-0862">Zinc</keyword>
<dbReference type="GO" id="GO:0008237">
    <property type="term" value="F:metallopeptidase activity"/>
    <property type="evidence" value="ECO:0007669"/>
    <property type="project" value="UniProtKB-KW"/>
</dbReference>
<comment type="similarity">
    <text evidence="15">Belongs to the AAA ATPase family.</text>
</comment>
<feature type="binding site" evidence="14">
    <location>
        <position position="512"/>
    </location>
    <ligand>
        <name>Zn(2+)</name>
        <dbReference type="ChEBI" id="CHEBI:29105"/>
        <note>catalytic</note>
    </ligand>
</feature>
<dbReference type="Pfam" id="PF06480">
    <property type="entry name" value="FtsH_ext"/>
    <property type="match status" value="1"/>
</dbReference>
<evidence type="ECO:0000256" key="10">
    <source>
        <dbReference type="ARBA" id="ARBA00022840"/>
    </source>
</evidence>
<feature type="transmembrane region" description="Helical" evidence="14">
    <location>
        <begin position="121"/>
        <end position="140"/>
    </location>
</feature>
<evidence type="ECO:0000256" key="12">
    <source>
        <dbReference type="ARBA" id="ARBA00023049"/>
    </source>
</evidence>
<dbReference type="Pfam" id="PF01434">
    <property type="entry name" value="Peptidase_M41"/>
    <property type="match status" value="1"/>
</dbReference>
<feature type="active site" evidence="14">
    <location>
        <position position="437"/>
    </location>
</feature>
<dbReference type="InterPro" id="IPR003959">
    <property type="entry name" value="ATPase_AAA_core"/>
</dbReference>
<dbReference type="InterPro" id="IPR011546">
    <property type="entry name" value="Pept_M41_FtsH_extracell"/>
</dbReference>
<dbReference type="Proteomes" id="UP000666915">
    <property type="component" value="Unassembled WGS sequence"/>
</dbReference>
<dbReference type="InterPro" id="IPR005936">
    <property type="entry name" value="FtsH"/>
</dbReference>
<feature type="binding site" evidence="14">
    <location>
        <begin position="213"/>
        <end position="220"/>
    </location>
    <ligand>
        <name>ATP</name>
        <dbReference type="ChEBI" id="CHEBI:30616"/>
    </ligand>
</feature>
<protein>
    <recommendedName>
        <fullName evidence="14">ATP-dependent zinc metalloprotease FtsH</fullName>
        <ecNumber evidence="14">3.4.24.-</ecNumber>
    </recommendedName>
</protein>
<feature type="binding site" evidence="14">
    <location>
        <position position="440"/>
    </location>
    <ligand>
        <name>Zn(2+)</name>
        <dbReference type="ChEBI" id="CHEBI:29105"/>
        <note>catalytic</note>
    </ligand>
</feature>
<sequence>MKSAEPGSPREQPPPRKPTVRLWLLLAITVLLVIFLFAPALLTSRQRQSENLSYTDFSARVDAGQVRSVSVDNKGAVEGKLTDGRAFTSRIPTALNTSDLAQRMQARRVKITATRTGGSPWGGLLLWLLPLVLIGGFLLWTSRRMAGRASGLGAFSRSKAKVIEAERPTTKFADVAGYQGVKQEISESVDFLRAPGRYAMAGARPPRGVIMIGPPGTGKTLLARAVAGEAEVSFLSVTGASFVEMFVGVGASRVRDLFTEARKRAPSIVFIDEIDAIGGKRGSVLPGGGHEEREQTLNQLLAEMDGFDQESGIVVLAATNRPDTLDPALLRPGRFDRQVVVPLPTQSERAEILSVHAQGKRFDTGADLDRMARATPGFSGADLANLLNEAAINAARDGRVTITGDDLDTARDRIMLGRRDAANALLPDERRSVAVHESGHAILAALCEHADPVTKVTILPAGLSLGSTEQLPEVERHLYSHAYLTDLLTIRLAGRAAELLVFGQASTGSASDLVDATQVATRMVREFGLSAALGPVGYAPDGQDGLGTIAAAPSPYSPTTQRLIDKEVSRLLRDAEARAVEQLRTHRAALDRLVALLMTEESVDGSAVIAILRDEEPQERT</sequence>
<dbReference type="SMART" id="SM00382">
    <property type="entry name" value="AAA"/>
    <property type="match status" value="1"/>
</dbReference>